<keyword evidence="9" id="KW-1185">Reference proteome</keyword>
<dbReference type="SUPFAM" id="SSF56281">
    <property type="entry name" value="Metallo-hydrolase/oxidoreductase"/>
    <property type="match status" value="1"/>
</dbReference>
<gene>
    <name evidence="8" type="ORF">GI584_13490</name>
</gene>
<evidence type="ECO:0000256" key="3">
    <source>
        <dbReference type="ARBA" id="ARBA00022692"/>
    </source>
</evidence>
<dbReference type="Pfam" id="PF03772">
    <property type="entry name" value="Competence"/>
    <property type="match status" value="1"/>
</dbReference>
<feature type="transmembrane region" description="Helical" evidence="6">
    <location>
        <begin position="382"/>
        <end position="408"/>
    </location>
</feature>
<organism evidence="8 9">
    <name type="scientific">Gracilibacillus salitolerans</name>
    <dbReference type="NCBI Taxonomy" id="2663022"/>
    <lineage>
        <taxon>Bacteria</taxon>
        <taxon>Bacillati</taxon>
        <taxon>Bacillota</taxon>
        <taxon>Bacilli</taxon>
        <taxon>Bacillales</taxon>
        <taxon>Bacillaceae</taxon>
        <taxon>Gracilibacillus</taxon>
    </lineage>
</organism>
<feature type="transmembrane region" description="Helical" evidence="6">
    <location>
        <begin position="447"/>
        <end position="465"/>
    </location>
</feature>
<sequence length="756" mass="86699">MYQRLHWFVLLYVISFVMKDMSAKWFVVILGFITCYLIYLHRFPKLLISSLIIFGLFSYYYIPSLTPNDTIENSSTNIQGNIQSSVEQNNQFFRFAFQTSNQELIQVYYFIEPKDYPEKFSSFLTGASCTLNGAFQNIPTARNPGQFDYKNYLASQGIMKQFVIESINQSKCEGKSSWQKIYDVRQHILDHIENNVNSFTYAWFAALLFGDRDHLEDDVVTLFQNWNLTHLLAISGLHVGLILAIVYFLLLFVSRITIEKAQVLIVCLLFFYPAMAGGAPSVWRASLLAIVIIILSKVPIRLATTDMLSIVFIIMVILDKFVIYSIAFQFSFIVTFGIVLSRKLLNNDVGYIWVVLRISLISMLIILPIQLYYFYQFQPLSIFLNVIVIPYFTLVVLPLLLMILLASFMPPVLAMLDYIFEHLHTAAITALTAIDHFIQTPWLTGEFPIYFFLPFYIILWLFLYYFEKKQLRKALQFGSLIVMLLIFICIRPYLDPHGYITMLDIGQGDAIIVELPYRKGVFMFDAGGGMTADFSETSSETFEQVIDPFMKAKGINKIDAVLLSHADHDHVGSLPYILANYQIDYLITSPYFDTSLIEQYKNVDTEVQYLNVKAGDTFNLNQQTFEVYYPMRNQSDKNENSLVISSSFGKDTWLFTGDLGEEGEIEIVNTYPALKADVLKVAHHGSDTSSSATFLEAVEADLALISVGEYNRYGHPHTEVLDNLERYKINVLRTDQSGAIIYKFSDERGTVFPYLP</sequence>
<dbReference type="PANTHER" id="PTHR30619">
    <property type="entry name" value="DNA INTERNALIZATION/COMPETENCE PROTEIN COMEC/REC2"/>
    <property type="match status" value="1"/>
</dbReference>
<feature type="transmembrane region" description="Helical" evidence="6">
    <location>
        <begin position="263"/>
        <end position="283"/>
    </location>
</feature>
<dbReference type="InterPro" id="IPR004477">
    <property type="entry name" value="ComEC_N"/>
</dbReference>
<dbReference type="InterPro" id="IPR036866">
    <property type="entry name" value="RibonucZ/Hydroxyglut_hydro"/>
</dbReference>
<evidence type="ECO:0000256" key="6">
    <source>
        <dbReference type="SAM" id="Phobius"/>
    </source>
</evidence>
<name>A0A5Q2TM98_9BACI</name>
<dbReference type="CDD" id="cd07731">
    <property type="entry name" value="ComA-like_MBL-fold"/>
    <property type="match status" value="1"/>
</dbReference>
<feature type="transmembrane region" description="Helical" evidence="6">
    <location>
        <begin position="321"/>
        <end position="339"/>
    </location>
</feature>
<protein>
    <submittedName>
        <fullName evidence="8">DNA internalization-related competence protein ComEC/Rec2</fullName>
    </submittedName>
</protein>
<evidence type="ECO:0000313" key="8">
    <source>
        <dbReference type="EMBL" id="QGH34990.1"/>
    </source>
</evidence>
<dbReference type="InterPro" id="IPR004797">
    <property type="entry name" value="Competence_ComEC/Rec2"/>
</dbReference>
<dbReference type="Pfam" id="PF13567">
    <property type="entry name" value="DUF4131"/>
    <property type="match status" value="1"/>
</dbReference>
<dbReference type="InterPro" id="IPR035681">
    <property type="entry name" value="ComA-like_MBL"/>
</dbReference>
<feature type="transmembrane region" description="Helical" evidence="6">
    <location>
        <begin position="351"/>
        <end position="375"/>
    </location>
</feature>
<evidence type="ECO:0000256" key="1">
    <source>
        <dbReference type="ARBA" id="ARBA00004651"/>
    </source>
</evidence>
<keyword evidence="5 6" id="KW-0472">Membrane</keyword>
<dbReference type="InterPro" id="IPR025405">
    <property type="entry name" value="DUF4131"/>
</dbReference>
<dbReference type="Gene3D" id="3.60.15.10">
    <property type="entry name" value="Ribonuclease Z/Hydroxyacylglutathione hydrolase-like"/>
    <property type="match status" value="1"/>
</dbReference>
<reference evidence="8 9" key="1">
    <citation type="submission" date="2019-11" db="EMBL/GenBank/DDBJ databases">
        <title>Gracilibacillus salitolerans sp. nov., a moderate halophile isolated from a saline soil in northwest China.</title>
        <authorList>
            <person name="Gan L."/>
        </authorList>
    </citation>
    <scope>NUCLEOTIDE SEQUENCE [LARGE SCALE GENOMIC DNA]</scope>
    <source>
        <strain evidence="8 9">SCU50</strain>
    </source>
</reference>
<evidence type="ECO:0000259" key="7">
    <source>
        <dbReference type="SMART" id="SM00849"/>
    </source>
</evidence>
<feature type="transmembrane region" description="Helical" evidence="6">
    <location>
        <begin position="477"/>
        <end position="494"/>
    </location>
</feature>
<dbReference type="Proteomes" id="UP000339690">
    <property type="component" value="Chromosome"/>
</dbReference>
<feature type="domain" description="Metallo-beta-lactamase" evidence="7">
    <location>
        <begin position="507"/>
        <end position="709"/>
    </location>
</feature>
<dbReference type="EMBL" id="CP045915">
    <property type="protein sequence ID" value="QGH34990.1"/>
    <property type="molecule type" value="Genomic_DNA"/>
</dbReference>
<evidence type="ECO:0000256" key="4">
    <source>
        <dbReference type="ARBA" id="ARBA00022989"/>
    </source>
</evidence>
<dbReference type="KEGG" id="grc:GI584_13490"/>
<dbReference type="InterPro" id="IPR001279">
    <property type="entry name" value="Metallo-B-lactamas"/>
</dbReference>
<dbReference type="InterPro" id="IPR052159">
    <property type="entry name" value="Competence_DNA_uptake"/>
</dbReference>
<feature type="transmembrane region" description="Helical" evidence="6">
    <location>
        <begin position="289"/>
        <end position="314"/>
    </location>
</feature>
<dbReference type="NCBIfam" id="TIGR00361">
    <property type="entry name" value="ComEC_Rec2"/>
    <property type="match status" value="1"/>
</dbReference>
<dbReference type="Pfam" id="PF00753">
    <property type="entry name" value="Lactamase_B"/>
    <property type="match status" value="1"/>
</dbReference>
<dbReference type="GO" id="GO:0030420">
    <property type="term" value="P:establishment of competence for transformation"/>
    <property type="evidence" value="ECO:0007669"/>
    <property type="project" value="InterPro"/>
</dbReference>
<dbReference type="NCBIfam" id="TIGR00360">
    <property type="entry name" value="ComEC_N-term"/>
    <property type="match status" value="1"/>
</dbReference>
<dbReference type="PANTHER" id="PTHR30619:SF1">
    <property type="entry name" value="RECOMBINATION PROTEIN 2"/>
    <property type="match status" value="1"/>
</dbReference>
<evidence type="ECO:0000313" key="9">
    <source>
        <dbReference type="Proteomes" id="UP000339690"/>
    </source>
</evidence>
<dbReference type="AlphaFoldDB" id="A0A5Q2TM98"/>
<feature type="transmembrane region" description="Helical" evidence="6">
    <location>
        <begin position="22"/>
        <end position="39"/>
    </location>
</feature>
<proteinExistence type="predicted"/>
<feature type="transmembrane region" description="Helical" evidence="6">
    <location>
        <begin position="231"/>
        <end position="251"/>
    </location>
</feature>
<keyword evidence="3 6" id="KW-0812">Transmembrane</keyword>
<dbReference type="RefSeq" id="WP_153791529.1">
    <property type="nucleotide sequence ID" value="NZ_CP045915.1"/>
</dbReference>
<evidence type="ECO:0000256" key="2">
    <source>
        <dbReference type="ARBA" id="ARBA00022475"/>
    </source>
</evidence>
<accession>A0A5Q2TM98</accession>
<dbReference type="SMART" id="SM00849">
    <property type="entry name" value="Lactamase_B"/>
    <property type="match status" value="1"/>
</dbReference>
<keyword evidence="4 6" id="KW-1133">Transmembrane helix</keyword>
<keyword evidence="2" id="KW-1003">Cell membrane</keyword>
<dbReference type="GO" id="GO:0005886">
    <property type="term" value="C:plasma membrane"/>
    <property type="evidence" value="ECO:0007669"/>
    <property type="project" value="UniProtKB-SubCell"/>
</dbReference>
<evidence type="ECO:0000256" key="5">
    <source>
        <dbReference type="ARBA" id="ARBA00023136"/>
    </source>
</evidence>
<comment type="subcellular location">
    <subcellularLocation>
        <location evidence="1">Cell membrane</location>
        <topology evidence="1">Multi-pass membrane protein</topology>
    </subcellularLocation>
</comment>